<dbReference type="Gene3D" id="3.30.40.10">
    <property type="entry name" value="Zinc/RING finger domain, C3HC4 (zinc finger)"/>
    <property type="match status" value="1"/>
</dbReference>
<evidence type="ECO:0000256" key="2">
    <source>
        <dbReference type="ARBA" id="ARBA00007025"/>
    </source>
</evidence>
<dbReference type="InterPro" id="IPR038718">
    <property type="entry name" value="SNF2-like_sf"/>
</dbReference>
<comment type="subcellular location">
    <subcellularLocation>
        <location evidence="1">Nucleus</location>
    </subcellularLocation>
</comment>
<dbReference type="GO" id="GO:0016818">
    <property type="term" value="F:hydrolase activity, acting on acid anhydrides, in phosphorus-containing anhydrides"/>
    <property type="evidence" value="ECO:0007669"/>
    <property type="project" value="InterPro"/>
</dbReference>
<evidence type="ECO:0000256" key="11">
    <source>
        <dbReference type="PROSITE-ProRule" id="PRU00175"/>
    </source>
</evidence>
<evidence type="ECO:0000256" key="8">
    <source>
        <dbReference type="ARBA" id="ARBA00022833"/>
    </source>
</evidence>
<dbReference type="PROSITE" id="PS51192">
    <property type="entry name" value="HELICASE_ATP_BIND_1"/>
    <property type="match status" value="1"/>
</dbReference>
<feature type="domain" description="Helicase C-terminal" evidence="15">
    <location>
        <begin position="753"/>
        <end position="909"/>
    </location>
</feature>
<dbReference type="EMBL" id="LSBH01000001">
    <property type="protein sequence ID" value="OAQ86801.1"/>
    <property type="molecule type" value="Genomic_DNA"/>
</dbReference>
<feature type="domain" description="RING-type" evidence="13">
    <location>
        <begin position="683"/>
        <end position="721"/>
    </location>
</feature>
<dbReference type="SUPFAM" id="SSF57850">
    <property type="entry name" value="RING/U-box"/>
    <property type="match status" value="1"/>
</dbReference>
<dbReference type="PROSITE" id="PS50089">
    <property type="entry name" value="ZF_RING_2"/>
    <property type="match status" value="1"/>
</dbReference>
<evidence type="ECO:0000259" key="14">
    <source>
        <dbReference type="PROSITE" id="PS51192"/>
    </source>
</evidence>
<dbReference type="GO" id="GO:0006281">
    <property type="term" value="P:DNA repair"/>
    <property type="evidence" value="ECO:0007669"/>
    <property type="project" value="TreeGrafter"/>
</dbReference>
<dbReference type="InterPro" id="IPR027417">
    <property type="entry name" value="P-loop_NTPase"/>
</dbReference>
<dbReference type="SMART" id="SM00490">
    <property type="entry name" value="HELICc"/>
    <property type="match status" value="1"/>
</dbReference>
<dbReference type="GO" id="GO:0004386">
    <property type="term" value="F:helicase activity"/>
    <property type="evidence" value="ECO:0007669"/>
    <property type="project" value="UniProtKB-KW"/>
</dbReference>
<feature type="domain" description="Helicase ATP-binding" evidence="14">
    <location>
        <begin position="362"/>
        <end position="526"/>
    </location>
</feature>
<dbReference type="Gene3D" id="3.30.70.2330">
    <property type="match status" value="1"/>
</dbReference>
<dbReference type="SUPFAM" id="SSF52540">
    <property type="entry name" value="P-loop containing nucleoside triphosphate hydrolases"/>
    <property type="match status" value="2"/>
</dbReference>
<dbReference type="GO" id="GO:0005634">
    <property type="term" value="C:nucleus"/>
    <property type="evidence" value="ECO:0007669"/>
    <property type="project" value="UniProtKB-SubCell"/>
</dbReference>
<evidence type="ECO:0000313" key="17">
    <source>
        <dbReference type="Proteomes" id="UP000078240"/>
    </source>
</evidence>
<dbReference type="PANTHER" id="PTHR45626:SF11">
    <property type="entry name" value="FAMILY HELICASE, PUTATIVE (AFU_ORTHOLOGUE AFUA_5G06590)-RELATED"/>
    <property type="match status" value="1"/>
</dbReference>
<dbReference type="CDD" id="cd18008">
    <property type="entry name" value="DEXDc_SHPRH-like"/>
    <property type="match status" value="1"/>
</dbReference>
<dbReference type="Gene3D" id="3.40.50.10810">
    <property type="entry name" value="Tandem AAA-ATPase domain"/>
    <property type="match status" value="1"/>
</dbReference>
<dbReference type="GO" id="GO:0008094">
    <property type="term" value="F:ATP-dependent activity, acting on DNA"/>
    <property type="evidence" value="ECO:0007669"/>
    <property type="project" value="TreeGrafter"/>
</dbReference>
<evidence type="ECO:0000259" key="13">
    <source>
        <dbReference type="PROSITE" id="PS50089"/>
    </source>
</evidence>
<comment type="caution">
    <text evidence="16">The sequence shown here is derived from an EMBL/GenBank/DDBJ whole genome shotgun (WGS) entry which is preliminary data.</text>
</comment>
<dbReference type="AlphaFoldDB" id="A0A179HBB3"/>
<accession>A0A179HBB3</accession>
<dbReference type="SMART" id="SM00910">
    <property type="entry name" value="HIRAN"/>
    <property type="match status" value="1"/>
</dbReference>
<keyword evidence="5 11" id="KW-0863">Zinc-finger</keyword>
<evidence type="ECO:0000256" key="3">
    <source>
        <dbReference type="ARBA" id="ARBA00022723"/>
    </source>
</evidence>
<dbReference type="InterPro" id="IPR049730">
    <property type="entry name" value="SNF2/RAD54-like_C"/>
</dbReference>
<dbReference type="Proteomes" id="UP000078240">
    <property type="component" value="Unassembled WGS sequence"/>
</dbReference>
<keyword evidence="7 16" id="KW-0347">Helicase</keyword>
<evidence type="ECO:0000313" key="16">
    <source>
        <dbReference type="EMBL" id="OAQ86801.1"/>
    </source>
</evidence>
<dbReference type="InterPro" id="IPR000330">
    <property type="entry name" value="SNF2_N"/>
</dbReference>
<dbReference type="InterPro" id="IPR013083">
    <property type="entry name" value="Znf_RING/FYVE/PHD"/>
</dbReference>
<evidence type="ECO:0000256" key="1">
    <source>
        <dbReference type="ARBA" id="ARBA00004123"/>
    </source>
</evidence>
<dbReference type="InterPro" id="IPR014001">
    <property type="entry name" value="Helicase_ATP-bd"/>
</dbReference>
<sequence>MPRTSRKRASDDVIDLTGEPHQVGGQAKRAALSTSHPSRRTHGPSSFNSTGIGGSSVYGSSPQSSLSAAGSSSRGPSQSSQSSQSTPASQGGSDDLEFLDLTQDDDGPPTEFYGSFDGKIVGVRYYSGYANPGEAVICRREPQNQYDRNAIRVDNVMYQQIGHLPRKVVEKIAPYVDSGDLTLEAQLTGEKGIYDCPIRVLFFGPSDPASRARIEKALKTDKLVKATQLNQTRKEAEAKRLAMGLKAGSSSQGVGSEQNEPDQAEVTLEDLMKSSDATEFRQGGDAIKTLAIDEDHLAKMPMATQPPELKATLLPYQLQGLAWMMSKEKPELPEKGSERLVQLWKKTNRGMYWNLASGFATQAPPKLCSGGILADDMGLGKTLQIISLILAGGPGSTLIVAPVSVMSNWKQQIERHVKADKAPSVIIYHGDRKSTVADLMRHDVVITSYGRLARERDPKVERVLLSKSIEWRRVVLDEGHTIRNARTKVATAACELQAKSRWVLTGTPIVNSVKDLHSLVKFLHLTGGIEQPEIFNTNVTRKLAAGDRSGEAILQALVQDICLRRKKDMKFVDLKLPEKKEYLHRITFHPSEKQKYNALLSEARGALEDFQKKSSAGQKGRFQNVLERLLRLRQACNHWSLCRERIEDLMKLLEDEQVVAFTDKNRALLQEALRLYIESQEDCAICYEVPGSPVITNCKHVFCRGCITKAIQIQGKCPMCRNGLTEDCLLEPAPEGPGDDNFDTETQSSKTDAMIQIVRATMKNAGSKIIIFSQWTSFLNIIQNQLKAANIQFSRVDGSMNTDKRDRAIDALDNDPDTRVMLASLAVCSVGLNLVSADTVILSDSWWAPAIEDQAIDRVHRLGQTRETTVWRLVMEETVEERVLAIQSEKRELVGKAFQEKDKKSKKAKDTRMADVKKLLS</sequence>
<dbReference type="GO" id="GO:0008270">
    <property type="term" value="F:zinc ion binding"/>
    <property type="evidence" value="ECO:0007669"/>
    <property type="project" value="UniProtKB-KW"/>
</dbReference>
<dbReference type="CDD" id="cd18793">
    <property type="entry name" value="SF2_C_SNF"/>
    <property type="match status" value="1"/>
</dbReference>
<gene>
    <name evidence="16" type="ORF">VFPBJ_00841</name>
</gene>
<dbReference type="SMART" id="SM00487">
    <property type="entry name" value="DEXDc"/>
    <property type="match status" value="1"/>
</dbReference>
<dbReference type="PROSITE" id="PS00518">
    <property type="entry name" value="ZF_RING_1"/>
    <property type="match status" value="1"/>
</dbReference>
<feature type="compositionally biased region" description="Low complexity" evidence="12">
    <location>
        <begin position="57"/>
        <end position="93"/>
    </location>
</feature>
<evidence type="ECO:0000259" key="15">
    <source>
        <dbReference type="PROSITE" id="PS51194"/>
    </source>
</evidence>
<evidence type="ECO:0000256" key="6">
    <source>
        <dbReference type="ARBA" id="ARBA00022801"/>
    </source>
</evidence>
<feature type="region of interest" description="Disordered" evidence="12">
    <location>
        <begin position="1"/>
        <end position="113"/>
    </location>
</feature>
<evidence type="ECO:0000256" key="7">
    <source>
        <dbReference type="ARBA" id="ARBA00022806"/>
    </source>
</evidence>
<dbReference type="PROSITE" id="PS51194">
    <property type="entry name" value="HELICASE_CTER"/>
    <property type="match status" value="1"/>
</dbReference>
<dbReference type="InterPro" id="IPR017907">
    <property type="entry name" value="Znf_RING_CS"/>
</dbReference>
<dbReference type="Pfam" id="PF00271">
    <property type="entry name" value="Helicase_C"/>
    <property type="match status" value="1"/>
</dbReference>
<dbReference type="PANTHER" id="PTHR45626">
    <property type="entry name" value="TRANSCRIPTION TERMINATION FACTOR 2-RELATED"/>
    <property type="match status" value="1"/>
</dbReference>
<evidence type="ECO:0000256" key="4">
    <source>
        <dbReference type="ARBA" id="ARBA00022741"/>
    </source>
</evidence>
<keyword evidence="9" id="KW-0067">ATP-binding</keyword>
<keyword evidence="4" id="KW-0547">Nucleotide-binding</keyword>
<keyword evidence="10" id="KW-0539">Nucleus</keyword>
<dbReference type="Pfam" id="PF00176">
    <property type="entry name" value="SNF2-rel_dom"/>
    <property type="match status" value="1"/>
</dbReference>
<dbReference type="InterPro" id="IPR001650">
    <property type="entry name" value="Helicase_C-like"/>
</dbReference>
<keyword evidence="3" id="KW-0479">Metal-binding</keyword>
<evidence type="ECO:0000256" key="10">
    <source>
        <dbReference type="ARBA" id="ARBA00023242"/>
    </source>
</evidence>
<dbReference type="InterPro" id="IPR014905">
    <property type="entry name" value="HIRAN"/>
</dbReference>
<dbReference type="GO" id="GO:0005524">
    <property type="term" value="F:ATP binding"/>
    <property type="evidence" value="ECO:0007669"/>
    <property type="project" value="UniProtKB-KW"/>
</dbReference>
<dbReference type="Gene3D" id="3.40.50.300">
    <property type="entry name" value="P-loop containing nucleotide triphosphate hydrolases"/>
    <property type="match status" value="1"/>
</dbReference>
<dbReference type="SMART" id="SM00184">
    <property type="entry name" value="RING"/>
    <property type="match status" value="1"/>
</dbReference>
<keyword evidence="6" id="KW-0378">Hydrolase</keyword>
<comment type="similarity">
    <text evidence="2">Belongs to the SNF2/RAD54 helicase family.</text>
</comment>
<evidence type="ECO:0000256" key="5">
    <source>
        <dbReference type="ARBA" id="ARBA00022771"/>
    </source>
</evidence>
<feature type="region of interest" description="Disordered" evidence="12">
    <location>
        <begin position="898"/>
        <end position="921"/>
    </location>
</feature>
<organism evidence="16 17">
    <name type="scientific">Purpureocillium lilacinum</name>
    <name type="common">Paecilomyces lilacinus</name>
    <dbReference type="NCBI Taxonomy" id="33203"/>
    <lineage>
        <taxon>Eukaryota</taxon>
        <taxon>Fungi</taxon>
        <taxon>Dikarya</taxon>
        <taxon>Ascomycota</taxon>
        <taxon>Pezizomycotina</taxon>
        <taxon>Sordariomycetes</taxon>
        <taxon>Hypocreomycetidae</taxon>
        <taxon>Hypocreales</taxon>
        <taxon>Ophiocordycipitaceae</taxon>
        <taxon>Purpureocillium</taxon>
    </lineage>
</organism>
<dbReference type="GO" id="GO:0003676">
    <property type="term" value="F:nucleic acid binding"/>
    <property type="evidence" value="ECO:0007669"/>
    <property type="project" value="InterPro"/>
</dbReference>
<evidence type="ECO:0000256" key="9">
    <source>
        <dbReference type="ARBA" id="ARBA00022840"/>
    </source>
</evidence>
<dbReference type="Pfam" id="PF08797">
    <property type="entry name" value="HIRAN"/>
    <property type="match status" value="1"/>
</dbReference>
<keyword evidence="8" id="KW-0862">Zinc</keyword>
<dbReference type="Pfam" id="PF13923">
    <property type="entry name" value="zf-C3HC4_2"/>
    <property type="match status" value="1"/>
</dbReference>
<protein>
    <submittedName>
        <fullName evidence="16">SNF2 family helicase</fullName>
    </submittedName>
</protein>
<proteinExistence type="inferred from homology"/>
<evidence type="ECO:0000256" key="12">
    <source>
        <dbReference type="SAM" id="MobiDB-lite"/>
    </source>
</evidence>
<feature type="compositionally biased region" description="Acidic residues" evidence="12">
    <location>
        <begin position="94"/>
        <end position="108"/>
    </location>
</feature>
<name>A0A179HBB3_PURLI</name>
<dbReference type="InterPro" id="IPR050628">
    <property type="entry name" value="SNF2_RAD54_helicase_TF"/>
</dbReference>
<reference evidence="16 17" key="1">
    <citation type="submission" date="2016-01" db="EMBL/GenBank/DDBJ databases">
        <title>Biosynthesis of antibiotic leucinostatins and their inhibition on Phytophthora in bio-control Purpureocillium lilacinum.</title>
        <authorList>
            <person name="Wang G."/>
            <person name="Liu Z."/>
            <person name="Lin R."/>
            <person name="Li E."/>
            <person name="Mao Z."/>
            <person name="Ling J."/>
            <person name="Yin W."/>
            <person name="Xie B."/>
        </authorList>
    </citation>
    <scope>NUCLEOTIDE SEQUENCE [LARGE SCALE GENOMIC DNA]</scope>
    <source>
        <strain evidence="16">PLBJ-1</strain>
    </source>
</reference>
<dbReference type="InterPro" id="IPR001841">
    <property type="entry name" value="Znf_RING"/>
</dbReference>